<keyword evidence="5 12" id="KW-0028">Amino-acid biosynthesis</keyword>
<evidence type="ECO:0000256" key="2">
    <source>
        <dbReference type="ARBA" id="ARBA00004940"/>
    </source>
</evidence>
<dbReference type="Pfam" id="PF00815">
    <property type="entry name" value="Histidinol_dh"/>
    <property type="match status" value="1"/>
</dbReference>
<evidence type="ECO:0000256" key="12">
    <source>
        <dbReference type="HAMAP-Rule" id="MF_01024"/>
    </source>
</evidence>
<evidence type="ECO:0000256" key="10">
    <source>
        <dbReference type="ARBA" id="ARBA00023102"/>
    </source>
</evidence>
<feature type="binding site" evidence="12 16">
    <location>
        <position position="263"/>
    </location>
    <ligand>
        <name>substrate</name>
    </ligand>
</feature>
<dbReference type="SUPFAM" id="SSF53720">
    <property type="entry name" value="ALDH-like"/>
    <property type="match status" value="1"/>
</dbReference>
<dbReference type="EMBL" id="CP157948">
    <property type="protein sequence ID" value="XBS91332.1"/>
    <property type="molecule type" value="Genomic_DNA"/>
</dbReference>
<dbReference type="InterPro" id="IPR016161">
    <property type="entry name" value="Ald_DH/histidinol_DH"/>
</dbReference>
<comment type="pathway">
    <text evidence="2 12">Amino-acid biosynthesis; L-histidine biosynthesis; L-histidine from 5-phospho-alpha-D-ribose 1-diphosphate: step 9/9.</text>
</comment>
<proteinExistence type="inferred from homology"/>
<dbReference type="InterPro" id="IPR001692">
    <property type="entry name" value="Histidinol_DH_CS"/>
</dbReference>
<evidence type="ECO:0000256" key="14">
    <source>
        <dbReference type="PIRSR" id="PIRSR000099-1"/>
    </source>
</evidence>
<feature type="active site" description="Proton acceptor" evidence="12 14">
    <location>
        <position position="327"/>
    </location>
</feature>
<reference evidence="19" key="1">
    <citation type="submission" date="2024-06" db="EMBL/GenBank/DDBJ databases">
        <authorList>
            <person name="Sun Y."/>
        </authorList>
    </citation>
    <scope>NUCLEOTIDE SEQUENCE</scope>
    <source>
        <strain evidence="19">IGA1.0</strain>
    </source>
</reference>
<feature type="binding site" evidence="12 17">
    <location>
        <position position="420"/>
    </location>
    <ligand>
        <name>Zn(2+)</name>
        <dbReference type="ChEBI" id="CHEBI:29105"/>
    </ligand>
</feature>
<dbReference type="FunFam" id="3.40.50.1980:FF:000002">
    <property type="entry name" value="Histidinol dehydrogenase, chloroplastic"/>
    <property type="match status" value="1"/>
</dbReference>
<evidence type="ECO:0000256" key="17">
    <source>
        <dbReference type="PIRSR" id="PIRSR000099-4"/>
    </source>
</evidence>
<comment type="function">
    <text evidence="1 12">Catalyzes the sequential NAD-dependent oxidations of L-histidinol to L-histidinaldehyde and then to L-histidine.</text>
</comment>
<feature type="binding site" evidence="12 16">
    <location>
        <position position="260"/>
    </location>
    <ligand>
        <name>substrate</name>
    </ligand>
</feature>
<protein>
    <recommendedName>
        <fullName evidence="4 12">Histidinol dehydrogenase</fullName>
        <shortName evidence="12">HDH</shortName>
        <ecNumber evidence="4 12">1.1.1.23</ecNumber>
    </recommendedName>
</protein>
<comment type="similarity">
    <text evidence="3 12 13 18">Belongs to the histidinol dehydrogenase family.</text>
</comment>
<evidence type="ECO:0000256" key="6">
    <source>
        <dbReference type="ARBA" id="ARBA00022723"/>
    </source>
</evidence>
<dbReference type="EC" id="1.1.1.23" evidence="4 12"/>
<comment type="cofactor">
    <cofactor evidence="12 17">
        <name>Zn(2+)</name>
        <dbReference type="ChEBI" id="CHEBI:29105"/>
    </cofactor>
    <text evidence="12 17">Binds 1 zinc ion per subunit.</text>
</comment>
<evidence type="ECO:0000256" key="1">
    <source>
        <dbReference type="ARBA" id="ARBA00003850"/>
    </source>
</evidence>
<gene>
    <name evidence="12 19" type="primary">hisD</name>
    <name evidence="19" type="ORF">ABNK63_06755</name>
</gene>
<dbReference type="InterPro" id="IPR022695">
    <property type="entry name" value="Histidinol_DH_monofunct"/>
</dbReference>
<feature type="binding site" evidence="12 17">
    <location>
        <position position="260"/>
    </location>
    <ligand>
        <name>Zn(2+)</name>
        <dbReference type="ChEBI" id="CHEBI:29105"/>
    </ligand>
</feature>
<dbReference type="Gene3D" id="3.40.50.1980">
    <property type="entry name" value="Nitrogenase molybdenum iron protein domain"/>
    <property type="match status" value="2"/>
</dbReference>
<evidence type="ECO:0000256" key="18">
    <source>
        <dbReference type="RuleBase" id="RU004175"/>
    </source>
</evidence>
<evidence type="ECO:0000256" key="3">
    <source>
        <dbReference type="ARBA" id="ARBA00010178"/>
    </source>
</evidence>
<evidence type="ECO:0000313" key="19">
    <source>
        <dbReference type="EMBL" id="XBS91332.1"/>
    </source>
</evidence>
<dbReference type="Gene3D" id="1.20.5.1300">
    <property type="match status" value="1"/>
</dbReference>
<evidence type="ECO:0000256" key="7">
    <source>
        <dbReference type="ARBA" id="ARBA00022833"/>
    </source>
</evidence>
<dbReference type="AlphaFoldDB" id="A0AAU7QPP1"/>
<dbReference type="PRINTS" id="PR00083">
    <property type="entry name" value="HOLDHDRGNASE"/>
</dbReference>
<evidence type="ECO:0000256" key="5">
    <source>
        <dbReference type="ARBA" id="ARBA00022605"/>
    </source>
</evidence>
<sequence>MKSLAWNRMDEASRREALARPAQARADELRGGVERIIAIVREGGDTALRGLSAKYDRCALEAIEVDESEFAAAEAALDSVLKAAIREAAARIDLFHRAAAPQPVAVDTAIGVRVERILRPISRVGLYVPAGSAPLPSTALMLGVPARIAGCHDVVLCSPARADGRCDEAVLYAARLTGVHKVFKLGGAQAIAAMAYGTASVPKCDKLFGPGNAWVTEAKLQVSSDPDGAAIDMPAGPSEVLVIADADANPVFVAADLLSQAEHGPDSQVILLSPSADLLARVAAEVERQCAALPRADVARQALAQSRLILVESLAQAVEVSNRYAPEHLILQVAEPRALLDRIDSAGSIFLGQWTPESVGDYCSGSNHVLPTYGHARSYSGVSVASFQKQISVQEVSADGLRQIGPCTATLAAAEQLEAHRRAVTLRLEALA</sequence>
<dbReference type="NCBIfam" id="TIGR00069">
    <property type="entry name" value="hisD"/>
    <property type="match status" value="1"/>
</dbReference>
<dbReference type="InterPro" id="IPR012131">
    <property type="entry name" value="Hstdl_DH"/>
</dbReference>
<evidence type="ECO:0000256" key="16">
    <source>
        <dbReference type="PIRSR" id="PIRSR000099-3"/>
    </source>
</evidence>
<dbReference type="FunFam" id="3.40.50.1980:FF:000001">
    <property type="entry name" value="Histidinol dehydrogenase"/>
    <property type="match status" value="1"/>
</dbReference>
<evidence type="ECO:0000256" key="9">
    <source>
        <dbReference type="ARBA" id="ARBA00023027"/>
    </source>
</evidence>
<name>A0AAU7QPP1_9GAMM</name>
<feature type="active site" description="Proton acceptor" evidence="12 14">
    <location>
        <position position="328"/>
    </location>
</feature>
<dbReference type="GO" id="GO:0005829">
    <property type="term" value="C:cytosol"/>
    <property type="evidence" value="ECO:0007669"/>
    <property type="project" value="TreeGrafter"/>
</dbReference>
<dbReference type="GO" id="GO:0008270">
    <property type="term" value="F:zinc ion binding"/>
    <property type="evidence" value="ECO:0007669"/>
    <property type="project" value="UniProtKB-UniRule"/>
</dbReference>
<evidence type="ECO:0000256" key="15">
    <source>
        <dbReference type="PIRSR" id="PIRSR000099-2"/>
    </source>
</evidence>
<dbReference type="PROSITE" id="PS00611">
    <property type="entry name" value="HISOL_DEHYDROGENASE"/>
    <property type="match status" value="1"/>
</dbReference>
<evidence type="ECO:0000256" key="8">
    <source>
        <dbReference type="ARBA" id="ARBA00023002"/>
    </source>
</evidence>
<organism evidence="19">
    <name type="scientific">Rhodanobacter sp. IGA1.0</name>
    <dbReference type="NCBI Taxonomy" id="3158582"/>
    <lineage>
        <taxon>Bacteria</taxon>
        <taxon>Pseudomonadati</taxon>
        <taxon>Pseudomonadota</taxon>
        <taxon>Gammaproteobacteria</taxon>
        <taxon>Lysobacterales</taxon>
        <taxon>Rhodanobacteraceae</taxon>
        <taxon>Rhodanobacter</taxon>
    </lineage>
</organism>
<keyword evidence="8 12" id="KW-0560">Oxidoreductase</keyword>
<dbReference type="GO" id="GO:0051287">
    <property type="term" value="F:NAD binding"/>
    <property type="evidence" value="ECO:0007669"/>
    <property type="project" value="InterPro"/>
</dbReference>
<evidence type="ECO:0000256" key="11">
    <source>
        <dbReference type="ARBA" id="ARBA00049489"/>
    </source>
</evidence>
<feature type="binding site" evidence="12 16">
    <location>
        <position position="415"/>
    </location>
    <ligand>
        <name>substrate</name>
    </ligand>
</feature>
<dbReference type="PIRSF" id="PIRSF000099">
    <property type="entry name" value="Histidinol_dh"/>
    <property type="match status" value="1"/>
</dbReference>
<dbReference type="PANTHER" id="PTHR21256">
    <property type="entry name" value="HISTIDINOL DEHYDROGENASE HDH"/>
    <property type="match status" value="1"/>
</dbReference>
<feature type="binding site" evidence="12 17">
    <location>
        <position position="263"/>
    </location>
    <ligand>
        <name>Zn(2+)</name>
        <dbReference type="ChEBI" id="CHEBI:29105"/>
    </ligand>
</feature>
<dbReference type="GO" id="GO:0000105">
    <property type="term" value="P:L-histidine biosynthetic process"/>
    <property type="evidence" value="ECO:0007669"/>
    <property type="project" value="UniProtKB-UniRule"/>
</dbReference>
<feature type="binding site" evidence="12 15">
    <location>
        <position position="212"/>
    </location>
    <ligand>
        <name>NAD(+)</name>
        <dbReference type="ChEBI" id="CHEBI:57540"/>
    </ligand>
</feature>
<keyword evidence="7 12" id="KW-0862">Zinc</keyword>
<dbReference type="HAMAP" id="MF_01024">
    <property type="entry name" value="HisD"/>
    <property type="match status" value="1"/>
</dbReference>
<dbReference type="PANTHER" id="PTHR21256:SF2">
    <property type="entry name" value="HISTIDINE BIOSYNTHESIS TRIFUNCTIONAL PROTEIN"/>
    <property type="match status" value="1"/>
</dbReference>
<feature type="binding site" evidence="12 17">
    <location>
        <position position="361"/>
    </location>
    <ligand>
        <name>Zn(2+)</name>
        <dbReference type="ChEBI" id="CHEBI:29105"/>
    </ligand>
</feature>
<dbReference type="CDD" id="cd06572">
    <property type="entry name" value="Histidinol_dh"/>
    <property type="match status" value="1"/>
</dbReference>
<keyword evidence="10 12" id="KW-0368">Histidine biosynthesis</keyword>
<keyword evidence="6 12" id="KW-0479">Metal-binding</keyword>
<dbReference type="GO" id="GO:0004399">
    <property type="term" value="F:histidinol dehydrogenase activity"/>
    <property type="evidence" value="ECO:0007669"/>
    <property type="project" value="UniProtKB-UniRule"/>
</dbReference>
<comment type="catalytic activity">
    <reaction evidence="11 12">
        <text>L-histidinol + 2 NAD(+) + H2O = L-histidine + 2 NADH + 3 H(+)</text>
        <dbReference type="Rhea" id="RHEA:20641"/>
        <dbReference type="ChEBI" id="CHEBI:15377"/>
        <dbReference type="ChEBI" id="CHEBI:15378"/>
        <dbReference type="ChEBI" id="CHEBI:57540"/>
        <dbReference type="ChEBI" id="CHEBI:57595"/>
        <dbReference type="ChEBI" id="CHEBI:57699"/>
        <dbReference type="ChEBI" id="CHEBI:57945"/>
        <dbReference type="EC" id="1.1.1.23"/>
    </reaction>
</comment>
<feature type="binding site" evidence="12 16">
    <location>
        <position position="328"/>
    </location>
    <ligand>
        <name>substrate</name>
    </ligand>
</feature>
<feature type="binding site" evidence="12 16">
    <location>
        <position position="361"/>
    </location>
    <ligand>
        <name>substrate</name>
    </ligand>
</feature>
<evidence type="ECO:0000256" key="13">
    <source>
        <dbReference type="PIRNR" id="PIRNR000099"/>
    </source>
</evidence>
<accession>A0AAU7QPP1</accession>
<evidence type="ECO:0000256" key="4">
    <source>
        <dbReference type="ARBA" id="ARBA00012965"/>
    </source>
</evidence>
<dbReference type="FunFam" id="1.20.5.1300:FF:000002">
    <property type="entry name" value="Histidinol dehydrogenase, chloroplastic"/>
    <property type="match status" value="1"/>
</dbReference>
<feature type="binding site" evidence="12 15">
    <location>
        <position position="189"/>
    </location>
    <ligand>
        <name>NAD(+)</name>
        <dbReference type="ChEBI" id="CHEBI:57540"/>
    </ligand>
</feature>
<feature type="binding site" evidence="12 16">
    <location>
        <position position="238"/>
    </location>
    <ligand>
        <name>substrate</name>
    </ligand>
</feature>
<dbReference type="RefSeq" id="WP_350017020.1">
    <property type="nucleotide sequence ID" value="NZ_CP157948.1"/>
</dbReference>
<feature type="binding site" evidence="12 16">
    <location>
        <position position="420"/>
    </location>
    <ligand>
        <name>substrate</name>
    </ligand>
</feature>
<feature type="binding site" evidence="12 15">
    <location>
        <position position="127"/>
    </location>
    <ligand>
        <name>NAD(+)</name>
        <dbReference type="ChEBI" id="CHEBI:57540"/>
    </ligand>
</feature>
<keyword evidence="9 12" id="KW-0520">NAD</keyword>